<dbReference type="Gene3D" id="1.10.3720.10">
    <property type="entry name" value="MetI-like"/>
    <property type="match status" value="1"/>
</dbReference>
<dbReference type="EMBL" id="CP118246">
    <property type="protein sequence ID" value="WDR02653.1"/>
    <property type="molecule type" value="Genomic_DNA"/>
</dbReference>
<dbReference type="InterPro" id="IPR035906">
    <property type="entry name" value="MetI-like_sf"/>
</dbReference>
<gene>
    <name evidence="9" type="ORF">PSQ19_19115</name>
</gene>
<keyword evidence="4 7" id="KW-0812">Transmembrane</keyword>
<evidence type="ECO:0000259" key="8">
    <source>
        <dbReference type="PROSITE" id="PS50928"/>
    </source>
</evidence>
<feature type="domain" description="ABC transmembrane type-1" evidence="8">
    <location>
        <begin position="86"/>
        <end position="277"/>
    </location>
</feature>
<evidence type="ECO:0000313" key="10">
    <source>
        <dbReference type="Proteomes" id="UP001220530"/>
    </source>
</evidence>
<feature type="transmembrane region" description="Helical" evidence="7">
    <location>
        <begin position="256"/>
        <end position="276"/>
    </location>
</feature>
<evidence type="ECO:0000256" key="1">
    <source>
        <dbReference type="ARBA" id="ARBA00004651"/>
    </source>
</evidence>
<evidence type="ECO:0000256" key="2">
    <source>
        <dbReference type="ARBA" id="ARBA00022448"/>
    </source>
</evidence>
<comment type="subcellular location">
    <subcellularLocation>
        <location evidence="1 7">Cell membrane</location>
        <topology evidence="1 7">Multi-pass membrane protein</topology>
    </subcellularLocation>
</comment>
<reference evidence="9 10" key="1">
    <citation type="submission" date="2023-02" db="EMBL/GenBank/DDBJ databases">
        <title>Devosia algicola sp. nov., isolated from the phycosphere of marine algae.</title>
        <authorList>
            <person name="Kim J.M."/>
            <person name="Lee J.K."/>
            <person name="Choi B.J."/>
            <person name="Bayburt H."/>
            <person name="Jeon C.O."/>
        </authorList>
    </citation>
    <scope>NUCLEOTIDE SEQUENCE [LARGE SCALE GENOMIC DNA]</scope>
    <source>
        <strain evidence="9 10">G20-9</strain>
    </source>
</reference>
<feature type="transmembrane region" description="Helical" evidence="7">
    <location>
        <begin position="210"/>
        <end position="234"/>
    </location>
</feature>
<feature type="transmembrane region" description="Helical" evidence="7">
    <location>
        <begin position="123"/>
        <end position="145"/>
    </location>
</feature>
<dbReference type="RefSeq" id="WP_282219055.1">
    <property type="nucleotide sequence ID" value="NZ_CP118246.1"/>
</dbReference>
<name>A0ABY7YNB5_9HYPH</name>
<organism evidence="9 10">
    <name type="scientific">Devosia algicola</name>
    <dbReference type="NCBI Taxonomy" id="3026418"/>
    <lineage>
        <taxon>Bacteria</taxon>
        <taxon>Pseudomonadati</taxon>
        <taxon>Pseudomonadota</taxon>
        <taxon>Alphaproteobacteria</taxon>
        <taxon>Hyphomicrobiales</taxon>
        <taxon>Devosiaceae</taxon>
        <taxon>Devosia</taxon>
    </lineage>
</organism>
<keyword evidence="3" id="KW-1003">Cell membrane</keyword>
<protein>
    <submittedName>
        <fullName evidence="9">Carbohydrate ABC transporter permease</fullName>
    </submittedName>
</protein>
<proteinExistence type="inferred from homology"/>
<evidence type="ECO:0000256" key="5">
    <source>
        <dbReference type="ARBA" id="ARBA00022989"/>
    </source>
</evidence>
<keyword evidence="5 7" id="KW-1133">Transmembrane helix</keyword>
<keyword evidence="6 7" id="KW-0472">Membrane</keyword>
<dbReference type="Proteomes" id="UP001220530">
    <property type="component" value="Chromosome"/>
</dbReference>
<comment type="similarity">
    <text evidence="7">Belongs to the binding-protein-dependent transport system permease family.</text>
</comment>
<evidence type="ECO:0000313" key="9">
    <source>
        <dbReference type="EMBL" id="WDR02653.1"/>
    </source>
</evidence>
<feature type="transmembrane region" description="Helical" evidence="7">
    <location>
        <begin position="151"/>
        <end position="173"/>
    </location>
</feature>
<keyword evidence="10" id="KW-1185">Reference proteome</keyword>
<evidence type="ECO:0000256" key="3">
    <source>
        <dbReference type="ARBA" id="ARBA00022475"/>
    </source>
</evidence>
<feature type="transmembrane region" description="Helical" evidence="7">
    <location>
        <begin position="21"/>
        <end position="48"/>
    </location>
</feature>
<feature type="transmembrane region" description="Helical" evidence="7">
    <location>
        <begin position="90"/>
        <end position="111"/>
    </location>
</feature>
<accession>A0ABY7YNB5</accession>
<keyword evidence="2 7" id="KW-0813">Transport</keyword>
<dbReference type="PROSITE" id="PS50928">
    <property type="entry name" value="ABC_TM1"/>
    <property type="match status" value="1"/>
</dbReference>
<dbReference type="Pfam" id="PF00528">
    <property type="entry name" value="BPD_transp_1"/>
    <property type="match status" value="1"/>
</dbReference>
<evidence type="ECO:0000256" key="7">
    <source>
        <dbReference type="RuleBase" id="RU363032"/>
    </source>
</evidence>
<dbReference type="InterPro" id="IPR000515">
    <property type="entry name" value="MetI-like"/>
</dbReference>
<evidence type="ECO:0000256" key="4">
    <source>
        <dbReference type="ARBA" id="ARBA00022692"/>
    </source>
</evidence>
<dbReference type="PANTHER" id="PTHR43744">
    <property type="entry name" value="ABC TRANSPORTER PERMEASE PROTEIN MG189-RELATED-RELATED"/>
    <property type="match status" value="1"/>
</dbReference>
<dbReference type="CDD" id="cd06261">
    <property type="entry name" value="TM_PBP2"/>
    <property type="match status" value="1"/>
</dbReference>
<dbReference type="SUPFAM" id="SSF161098">
    <property type="entry name" value="MetI-like"/>
    <property type="match status" value="1"/>
</dbReference>
<evidence type="ECO:0000256" key="6">
    <source>
        <dbReference type="ARBA" id="ARBA00023136"/>
    </source>
</evidence>
<dbReference type="PANTHER" id="PTHR43744:SF12">
    <property type="entry name" value="ABC TRANSPORTER PERMEASE PROTEIN MG189-RELATED"/>
    <property type="match status" value="1"/>
</dbReference>
<sequence>MTAPSLAERRRRRGANAARTRLIVGTARSVFLAILSLMVLVPIAYMVLASFKTVPDFFGNPYGLPGTWAWDNYSRAWRDAHISVTLPNTIIVTAVSVIGSTLLAALIAYGISRKEKPFAMGLYTFFVAGLLVPVNMIVLPLFILIKWLGLFGTLLALIFPYIALGLPLGVLILGPIAATLPRDLISAAQVDGATEWQIFRRIVLPLMKPGLISVAILNGVWMWNEFFIPLIVAFKPESQTMPVGIVSFVGAYSTEWGLVFASVVVSTAPILFAYLLMTRQFQSGLTAGAVKG</sequence>